<comment type="similarity">
    <text evidence="2">Belongs to the peptidase S8 family.</text>
</comment>
<dbReference type="EMBL" id="JAQQWE010000004">
    <property type="protein sequence ID" value="KAK7957230.1"/>
    <property type="molecule type" value="Genomic_DNA"/>
</dbReference>
<dbReference type="PANTHER" id="PTHR35186:SF4">
    <property type="entry name" value="PRION-INHIBITION AND PROPAGATION HELO DOMAIN-CONTAINING PROTEIN"/>
    <property type="match status" value="1"/>
</dbReference>
<dbReference type="RefSeq" id="XP_066702536.1">
    <property type="nucleotide sequence ID" value="XM_066842674.1"/>
</dbReference>
<keyword evidence="1" id="KW-0378">Hydrolase</keyword>
<comment type="caution">
    <text evidence="2">Lacks conserved residue(s) required for the propagation of feature annotation.</text>
</comment>
<evidence type="ECO:0000259" key="5">
    <source>
        <dbReference type="Pfam" id="PF24476"/>
    </source>
</evidence>
<feature type="domain" description="DUF7580" evidence="5">
    <location>
        <begin position="187"/>
        <end position="366"/>
    </location>
</feature>
<dbReference type="InterPro" id="IPR000209">
    <property type="entry name" value="Peptidase_S8/S53_dom"/>
</dbReference>
<evidence type="ECO:0000259" key="4">
    <source>
        <dbReference type="Pfam" id="PF00082"/>
    </source>
</evidence>
<dbReference type="Gene3D" id="3.40.50.200">
    <property type="entry name" value="Peptidase S8/S53 domain"/>
    <property type="match status" value="1"/>
</dbReference>
<dbReference type="InterPro" id="IPR036852">
    <property type="entry name" value="Peptidase_S8/S53_dom_sf"/>
</dbReference>
<proteinExistence type="inferred from homology"/>
<dbReference type="Pfam" id="PF00082">
    <property type="entry name" value="Peptidase_S8"/>
    <property type="match status" value="1"/>
</dbReference>
<dbReference type="PROSITE" id="PS00136">
    <property type="entry name" value="SUBTILASE_ASP"/>
    <property type="match status" value="1"/>
</dbReference>
<accession>A0ABR1QKG7</accession>
<gene>
    <name evidence="6" type="ORF">PG986_006452</name>
</gene>
<comment type="caution">
    <text evidence="6">The sequence shown here is derived from an EMBL/GenBank/DDBJ whole genome shotgun (WGS) entry which is preliminary data.</text>
</comment>
<dbReference type="Pfam" id="PF24476">
    <property type="entry name" value="DUF7580"/>
    <property type="match status" value="1"/>
</dbReference>
<dbReference type="InterPro" id="IPR056002">
    <property type="entry name" value="DUF7580"/>
</dbReference>
<evidence type="ECO:0000313" key="7">
    <source>
        <dbReference type="Proteomes" id="UP001391051"/>
    </source>
</evidence>
<evidence type="ECO:0008006" key="8">
    <source>
        <dbReference type="Google" id="ProtNLM"/>
    </source>
</evidence>
<keyword evidence="7" id="KW-1185">Reference proteome</keyword>
<dbReference type="SUPFAM" id="SSF52743">
    <property type="entry name" value="Subtilisin-like"/>
    <property type="match status" value="1"/>
</dbReference>
<name>A0ABR1QKG7_9PEZI</name>
<evidence type="ECO:0000256" key="2">
    <source>
        <dbReference type="PROSITE-ProRule" id="PRU01240"/>
    </source>
</evidence>
<protein>
    <recommendedName>
        <fullName evidence="8">Peptidase S8/S53 domain-containing protein</fullName>
    </recommendedName>
</protein>
<dbReference type="Proteomes" id="UP001391051">
    <property type="component" value="Unassembled WGS sequence"/>
</dbReference>
<evidence type="ECO:0000256" key="3">
    <source>
        <dbReference type="SAM" id="MobiDB-lite"/>
    </source>
</evidence>
<feature type="domain" description="Peptidase S8/S53" evidence="4">
    <location>
        <begin position="491"/>
        <end position="555"/>
    </location>
</feature>
<dbReference type="PROSITE" id="PS51892">
    <property type="entry name" value="SUBTILASE"/>
    <property type="match status" value="1"/>
</dbReference>
<dbReference type="InterPro" id="IPR023827">
    <property type="entry name" value="Peptidase_S8_Asp-AS"/>
</dbReference>
<evidence type="ECO:0000256" key="1">
    <source>
        <dbReference type="ARBA" id="ARBA00022801"/>
    </source>
</evidence>
<feature type="compositionally biased region" description="Basic residues" evidence="3">
    <location>
        <begin position="403"/>
        <end position="415"/>
    </location>
</feature>
<feature type="region of interest" description="Disordered" evidence="3">
    <location>
        <begin position="388"/>
        <end position="443"/>
    </location>
</feature>
<dbReference type="PANTHER" id="PTHR35186">
    <property type="entry name" value="ANK_REP_REGION DOMAIN-CONTAINING PROTEIN"/>
    <property type="match status" value="1"/>
</dbReference>
<evidence type="ECO:0000313" key="6">
    <source>
        <dbReference type="EMBL" id="KAK7957230.1"/>
    </source>
</evidence>
<dbReference type="GeneID" id="92075736"/>
<sequence>MSSHRPWRTLNNLLKQLVDDLSRREDDVDDEAEFYEDQEPMHPHADQPHFWEFAHRIFEFIHCQCHSDVEREVRLKICTVMDIVPKQYLAPSLSILVTNKVQDSVMHELLIMNRLNSTNKVKLSVPNETDTLHFADDSDPICVHTAIIPHANCTPLGSLLELRDGILYRAQGRAYLRDLSEIQSRGNERSLKHLLSISTTQWDEQPKYALALMPAHNLYHLFGGNWIKNGWGRDNIIFFTNGGQIPLRPYFGVSLAQDRSNESGTAATRAGRYSAILEMGVILLELHLGQRLERFLKEDHGIPVDKDLLTNAFQTYHLLRPRILSLRYRHAIEACLKAKAMLSEDCSLQDVRTMLAEHVVKPLQQEGRMNLEEWIPLAKLDEAAASYNIDPESRQPPSSYSRQKVRGVRPRRSNPKMHSDTGNGSRGPGNPNNEYGPAHQDPQAGTQLLEDQDRADPSTKSARKLADKWKGRFKKLLETQRNSPGFGVRRLKVALIDTGIDRGHFDFMDDLDEDNDSRRIKEVKDWTRNANPTDVSGHGAHIAGLLLELTSNVDLFIHRVSTTEKLENPYCVVKVCMNYSRCNKRRH</sequence>
<reference evidence="6 7" key="1">
    <citation type="submission" date="2023-01" db="EMBL/GenBank/DDBJ databases">
        <title>Analysis of 21 Apiospora genomes using comparative genomics revels a genus with tremendous synthesis potential of carbohydrate active enzymes and secondary metabolites.</title>
        <authorList>
            <person name="Sorensen T."/>
        </authorList>
    </citation>
    <scope>NUCLEOTIDE SEQUENCE [LARGE SCALE GENOMIC DNA]</scope>
    <source>
        <strain evidence="6 7">CBS 24483</strain>
    </source>
</reference>
<organism evidence="6 7">
    <name type="scientific">Apiospora aurea</name>
    <dbReference type="NCBI Taxonomy" id="335848"/>
    <lineage>
        <taxon>Eukaryota</taxon>
        <taxon>Fungi</taxon>
        <taxon>Dikarya</taxon>
        <taxon>Ascomycota</taxon>
        <taxon>Pezizomycotina</taxon>
        <taxon>Sordariomycetes</taxon>
        <taxon>Xylariomycetidae</taxon>
        <taxon>Amphisphaeriales</taxon>
        <taxon>Apiosporaceae</taxon>
        <taxon>Apiospora</taxon>
    </lineage>
</organism>